<dbReference type="AlphaFoldDB" id="A0A928X1F4"/>
<dbReference type="InterPro" id="IPR022512">
    <property type="entry name" value="CHP03792"/>
</dbReference>
<evidence type="ECO:0000313" key="2">
    <source>
        <dbReference type="Proteomes" id="UP000615026"/>
    </source>
</evidence>
<dbReference type="InterPro" id="IPR011008">
    <property type="entry name" value="Dimeric_a/b-barrel"/>
</dbReference>
<protein>
    <submittedName>
        <fullName evidence="1">TIGR03792 family protein</fullName>
    </submittedName>
</protein>
<keyword evidence="2" id="KW-1185">Reference proteome</keyword>
<reference evidence="1" key="1">
    <citation type="submission" date="2020-10" db="EMBL/GenBank/DDBJ databases">
        <authorList>
            <person name="Castelo-Branco R."/>
            <person name="Eusebio N."/>
            <person name="Adriana R."/>
            <person name="Vieira A."/>
            <person name="Brugerolle De Fraissinette N."/>
            <person name="Rezende De Castro R."/>
            <person name="Schneider M.P."/>
            <person name="Vasconcelos V."/>
            <person name="Leao P.N."/>
        </authorList>
    </citation>
    <scope>NUCLEOTIDE SEQUENCE</scope>
    <source>
        <strain evidence="1">LEGE 11479</strain>
    </source>
</reference>
<evidence type="ECO:0000313" key="1">
    <source>
        <dbReference type="EMBL" id="MBE9065238.1"/>
    </source>
</evidence>
<proteinExistence type="predicted"/>
<name>A0A928X1F4_LEPEC</name>
<organism evidence="1 2">
    <name type="scientific">Leptolyngbya cf. ectocarpi LEGE 11479</name>
    <dbReference type="NCBI Taxonomy" id="1828722"/>
    <lineage>
        <taxon>Bacteria</taxon>
        <taxon>Bacillati</taxon>
        <taxon>Cyanobacteriota</taxon>
        <taxon>Cyanophyceae</taxon>
        <taxon>Leptolyngbyales</taxon>
        <taxon>Leptolyngbyaceae</taxon>
        <taxon>Leptolyngbya group</taxon>
        <taxon>Leptolyngbya</taxon>
    </lineage>
</organism>
<dbReference type="SUPFAM" id="SSF54909">
    <property type="entry name" value="Dimeric alpha+beta barrel"/>
    <property type="match status" value="1"/>
</dbReference>
<dbReference type="NCBIfam" id="TIGR03792">
    <property type="entry name" value="TIGR03792 family protein"/>
    <property type="match status" value="1"/>
</dbReference>
<dbReference type="Proteomes" id="UP000615026">
    <property type="component" value="Unassembled WGS sequence"/>
</dbReference>
<comment type="caution">
    <text evidence="1">The sequence shown here is derived from an EMBL/GenBank/DDBJ whole genome shotgun (WGS) entry which is preliminary data.</text>
</comment>
<sequence length="105" mass="12260">MVIEWLKFRVDATQRDRYLAIDDEIWTSALATYPGFLDKTTWLDPKHDDEVIFVIAWATREQWQSIPEEELEQINQRFDAALGLNYEMLESKEFIVPAGKGLNAP</sequence>
<dbReference type="EMBL" id="JADEXP010000003">
    <property type="protein sequence ID" value="MBE9065238.1"/>
    <property type="molecule type" value="Genomic_DNA"/>
</dbReference>
<accession>A0A928X1F4</accession>
<gene>
    <name evidence="1" type="ORF">IQ260_01045</name>
</gene>